<gene>
    <name evidence="9" type="ORF">D9758_006659</name>
</gene>
<dbReference type="SUPFAM" id="SSF49503">
    <property type="entry name" value="Cupredoxins"/>
    <property type="match status" value="3"/>
</dbReference>
<dbReference type="GO" id="GO:0005507">
    <property type="term" value="F:copper ion binding"/>
    <property type="evidence" value="ECO:0007669"/>
    <property type="project" value="InterPro"/>
</dbReference>
<dbReference type="PANTHER" id="PTHR11709:SF511">
    <property type="entry name" value="LACCASE"/>
    <property type="match status" value="1"/>
</dbReference>
<dbReference type="Proteomes" id="UP000559256">
    <property type="component" value="Unassembled WGS sequence"/>
</dbReference>
<feature type="chain" id="PRO_5034739435" evidence="5">
    <location>
        <begin position="24"/>
        <end position="433"/>
    </location>
</feature>
<evidence type="ECO:0000313" key="9">
    <source>
        <dbReference type="EMBL" id="KAF5365986.1"/>
    </source>
</evidence>
<evidence type="ECO:0000259" key="6">
    <source>
        <dbReference type="Pfam" id="PF00394"/>
    </source>
</evidence>
<sequence>MVPSTSFIVLALTLCTFISVADVNYVFDIDNAVISPDGYSRVRVVVNGGYPSTLIKAQKDNILHITMNNKLTDLSMRQSTSIHWHGLPQKMDLALSTNVLYHHNTHTPMTYHSHLSSQYVDSLRGPMVIYNPEDPHLSLYDIDDENTVITLEQQTLMSKQIPDSGLINGVGRFNGGPQVPWARINIERGKRYCFCVINIAGYAGFTFSIDKHELTVIEIDGISHKPITVEGFEVFAGQHKASLLMDEENVFAVLHYIGALESADPKGKPKRLKAMTSAVTMETKEIILDKGGIKTLKESNLHPLFNMEAPGGSGPADQVIDQNSMLEWTVNNVRYQPPNLPMLPNIIANNFTSPSQFSPSENTIVLERDQVIELHIHGSVNGHTHPFHLHGHVFSVVQGHDGPANYANPPQRDVVGVKGGTVIICFKTDNPRP</sequence>
<dbReference type="InterPro" id="IPR001117">
    <property type="entry name" value="Cu-oxidase_2nd"/>
</dbReference>
<evidence type="ECO:0000256" key="1">
    <source>
        <dbReference type="ARBA" id="ARBA00010609"/>
    </source>
</evidence>
<dbReference type="Pfam" id="PF00394">
    <property type="entry name" value="Cu-oxidase"/>
    <property type="match status" value="1"/>
</dbReference>
<comment type="similarity">
    <text evidence="1">Belongs to the multicopper oxidase family.</text>
</comment>
<organism evidence="9 10">
    <name type="scientific">Tetrapyrgos nigripes</name>
    <dbReference type="NCBI Taxonomy" id="182062"/>
    <lineage>
        <taxon>Eukaryota</taxon>
        <taxon>Fungi</taxon>
        <taxon>Dikarya</taxon>
        <taxon>Basidiomycota</taxon>
        <taxon>Agaricomycotina</taxon>
        <taxon>Agaricomycetes</taxon>
        <taxon>Agaricomycetidae</taxon>
        <taxon>Agaricales</taxon>
        <taxon>Marasmiineae</taxon>
        <taxon>Marasmiaceae</taxon>
        <taxon>Tetrapyrgos</taxon>
    </lineage>
</organism>
<feature type="signal peptide" evidence="5">
    <location>
        <begin position="1"/>
        <end position="23"/>
    </location>
</feature>
<reference evidence="9 10" key="1">
    <citation type="journal article" date="2020" name="ISME J.">
        <title>Uncovering the hidden diversity of litter-decomposition mechanisms in mushroom-forming fungi.</title>
        <authorList>
            <person name="Floudas D."/>
            <person name="Bentzer J."/>
            <person name="Ahren D."/>
            <person name="Johansson T."/>
            <person name="Persson P."/>
            <person name="Tunlid A."/>
        </authorList>
    </citation>
    <scope>NUCLEOTIDE SEQUENCE [LARGE SCALE GENOMIC DNA]</scope>
    <source>
        <strain evidence="9 10">CBS 291.85</strain>
    </source>
</reference>
<dbReference type="InterPro" id="IPR008972">
    <property type="entry name" value="Cupredoxin"/>
</dbReference>
<keyword evidence="10" id="KW-1185">Reference proteome</keyword>
<dbReference type="OrthoDB" id="2121828at2759"/>
<feature type="domain" description="Plastocyanin-like" evidence="8">
    <location>
        <begin position="32"/>
        <end position="133"/>
    </location>
</feature>
<name>A0A8H5GJ20_9AGAR</name>
<dbReference type="GO" id="GO:0016491">
    <property type="term" value="F:oxidoreductase activity"/>
    <property type="evidence" value="ECO:0007669"/>
    <property type="project" value="InterPro"/>
</dbReference>
<dbReference type="AlphaFoldDB" id="A0A8H5GJ20"/>
<dbReference type="InterPro" id="IPR011707">
    <property type="entry name" value="Cu-oxidase-like_N"/>
</dbReference>
<accession>A0A8H5GJ20</accession>
<keyword evidence="5" id="KW-0732">Signal</keyword>
<dbReference type="InterPro" id="IPR011706">
    <property type="entry name" value="Cu-oxidase_C"/>
</dbReference>
<evidence type="ECO:0000256" key="4">
    <source>
        <dbReference type="ARBA" id="ARBA00023180"/>
    </source>
</evidence>
<feature type="domain" description="Plastocyanin-like" evidence="6">
    <location>
        <begin position="154"/>
        <end position="239"/>
    </location>
</feature>
<evidence type="ECO:0000256" key="3">
    <source>
        <dbReference type="ARBA" id="ARBA00023157"/>
    </source>
</evidence>
<evidence type="ECO:0000313" key="10">
    <source>
        <dbReference type="Proteomes" id="UP000559256"/>
    </source>
</evidence>
<keyword evidence="3" id="KW-1015">Disulfide bond</keyword>
<dbReference type="EMBL" id="JAACJM010000025">
    <property type="protein sequence ID" value="KAF5365986.1"/>
    <property type="molecule type" value="Genomic_DNA"/>
</dbReference>
<evidence type="ECO:0000259" key="8">
    <source>
        <dbReference type="Pfam" id="PF07732"/>
    </source>
</evidence>
<dbReference type="PANTHER" id="PTHR11709">
    <property type="entry name" value="MULTI-COPPER OXIDASE"/>
    <property type="match status" value="1"/>
</dbReference>
<dbReference type="Gene3D" id="2.60.40.420">
    <property type="entry name" value="Cupredoxins - blue copper proteins"/>
    <property type="match status" value="3"/>
</dbReference>
<dbReference type="Pfam" id="PF07732">
    <property type="entry name" value="Cu-oxidase_3"/>
    <property type="match status" value="1"/>
</dbReference>
<dbReference type="Pfam" id="PF07731">
    <property type="entry name" value="Cu-oxidase_2"/>
    <property type="match status" value="1"/>
</dbReference>
<keyword evidence="2" id="KW-0186">Copper</keyword>
<comment type="caution">
    <text evidence="9">The sequence shown here is derived from an EMBL/GenBank/DDBJ whole genome shotgun (WGS) entry which is preliminary data.</text>
</comment>
<evidence type="ECO:0000256" key="5">
    <source>
        <dbReference type="SAM" id="SignalP"/>
    </source>
</evidence>
<keyword evidence="4" id="KW-0325">Glycoprotein</keyword>
<feature type="domain" description="Plastocyanin-like" evidence="7">
    <location>
        <begin position="336"/>
        <end position="431"/>
    </location>
</feature>
<proteinExistence type="inferred from homology"/>
<evidence type="ECO:0000256" key="2">
    <source>
        <dbReference type="ARBA" id="ARBA00023008"/>
    </source>
</evidence>
<protein>
    <submittedName>
        <fullName evidence="9">Uncharacterized protein</fullName>
    </submittedName>
</protein>
<dbReference type="InterPro" id="IPR045087">
    <property type="entry name" value="Cu-oxidase_fam"/>
</dbReference>
<evidence type="ECO:0000259" key="7">
    <source>
        <dbReference type="Pfam" id="PF07731"/>
    </source>
</evidence>